<dbReference type="Proteomes" id="UP000020529">
    <property type="component" value="Unassembled WGS sequence"/>
</dbReference>
<evidence type="ECO:0000313" key="1">
    <source>
        <dbReference type="EMBL" id="EXY75738.1"/>
    </source>
</evidence>
<accession>A0A015UPG7</accession>
<dbReference type="AlphaFoldDB" id="A0A015UPG7"/>
<organism evidence="1 2">
    <name type="scientific">Bacteroides fragilis str. 3988T(B)14</name>
    <dbReference type="NCBI Taxonomy" id="1339315"/>
    <lineage>
        <taxon>Bacteria</taxon>
        <taxon>Pseudomonadati</taxon>
        <taxon>Bacteroidota</taxon>
        <taxon>Bacteroidia</taxon>
        <taxon>Bacteroidales</taxon>
        <taxon>Bacteroidaceae</taxon>
        <taxon>Bacteroides</taxon>
    </lineage>
</organism>
<sequence length="39" mass="4525">MSEKVGVILVLCYRNKKEEILPEDSLFFISNRRAGLISR</sequence>
<evidence type="ECO:0000313" key="2">
    <source>
        <dbReference type="Proteomes" id="UP000020529"/>
    </source>
</evidence>
<dbReference type="PATRIC" id="fig|1339315.3.peg.1253"/>
<proteinExistence type="predicted"/>
<gene>
    <name evidence="1" type="ORF">M124_0442</name>
</gene>
<name>A0A015UPG7_BACFG</name>
<reference evidence="1 2" key="1">
    <citation type="submission" date="2014-02" db="EMBL/GenBank/DDBJ databases">
        <authorList>
            <person name="Sears C."/>
            <person name="Carroll K."/>
            <person name="Sack B.R."/>
            <person name="Qadri F."/>
            <person name="Myers L.L."/>
            <person name="Chung G.-T."/>
            <person name="Escheverria P."/>
            <person name="Fraser C.M."/>
            <person name="Sadzewicz L."/>
            <person name="Shefchek K.A."/>
            <person name="Tallon L."/>
            <person name="Das S.P."/>
            <person name="Daugherty S."/>
            <person name="Mongodin E.F."/>
        </authorList>
    </citation>
    <scope>NUCLEOTIDE SEQUENCE [LARGE SCALE GENOMIC DNA]</scope>
    <source>
        <strain evidence="2">3988T(B)14</strain>
    </source>
</reference>
<comment type="caution">
    <text evidence="1">The sequence shown here is derived from an EMBL/GenBank/DDBJ whole genome shotgun (WGS) entry which is preliminary data.</text>
</comment>
<dbReference type="EMBL" id="JGCY01000226">
    <property type="protein sequence ID" value="EXY75738.1"/>
    <property type="molecule type" value="Genomic_DNA"/>
</dbReference>
<protein>
    <submittedName>
        <fullName evidence="1">Uncharacterized protein</fullName>
    </submittedName>
</protein>